<dbReference type="EMBL" id="JAQIZT010000010">
    <property type="protein sequence ID" value="KAJ6981831.1"/>
    <property type="molecule type" value="Genomic_DNA"/>
</dbReference>
<evidence type="ECO:0000313" key="2">
    <source>
        <dbReference type="Proteomes" id="UP001164929"/>
    </source>
</evidence>
<comment type="caution">
    <text evidence="1">The sequence shown here is derived from an EMBL/GenBank/DDBJ whole genome shotgun (WGS) entry which is preliminary data.</text>
</comment>
<dbReference type="AlphaFoldDB" id="A0AAD6Q7I7"/>
<evidence type="ECO:0000313" key="1">
    <source>
        <dbReference type="EMBL" id="KAJ6981831.1"/>
    </source>
</evidence>
<dbReference type="Proteomes" id="UP001164929">
    <property type="component" value="Chromosome 10"/>
</dbReference>
<protein>
    <submittedName>
        <fullName evidence="1">Uncharacterized protein</fullName>
    </submittedName>
</protein>
<proteinExistence type="predicted"/>
<name>A0AAD6Q7I7_9ROSI</name>
<reference evidence="1" key="1">
    <citation type="journal article" date="2023" name="Mol. Ecol. Resour.">
        <title>Chromosome-level genome assembly of a triploid poplar Populus alba 'Berolinensis'.</title>
        <authorList>
            <person name="Chen S."/>
            <person name="Yu Y."/>
            <person name="Wang X."/>
            <person name="Wang S."/>
            <person name="Zhang T."/>
            <person name="Zhou Y."/>
            <person name="He R."/>
            <person name="Meng N."/>
            <person name="Wang Y."/>
            <person name="Liu W."/>
            <person name="Liu Z."/>
            <person name="Liu J."/>
            <person name="Guo Q."/>
            <person name="Huang H."/>
            <person name="Sederoff R.R."/>
            <person name="Wang G."/>
            <person name="Qu G."/>
            <person name="Chen S."/>
        </authorList>
    </citation>
    <scope>NUCLEOTIDE SEQUENCE</scope>
    <source>
        <strain evidence="1">SC-2020</strain>
    </source>
</reference>
<accession>A0AAD6Q7I7</accession>
<organism evidence="1 2">
    <name type="scientific">Populus alba x Populus x berolinensis</name>
    <dbReference type="NCBI Taxonomy" id="444605"/>
    <lineage>
        <taxon>Eukaryota</taxon>
        <taxon>Viridiplantae</taxon>
        <taxon>Streptophyta</taxon>
        <taxon>Embryophyta</taxon>
        <taxon>Tracheophyta</taxon>
        <taxon>Spermatophyta</taxon>
        <taxon>Magnoliopsida</taxon>
        <taxon>eudicotyledons</taxon>
        <taxon>Gunneridae</taxon>
        <taxon>Pentapetalae</taxon>
        <taxon>rosids</taxon>
        <taxon>fabids</taxon>
        <taxon>Malpighiales</taxon>
        <taxon>Salicaceae</taxon>
        <taxon>Saliceae</taxon>
        <taxon>Populus</taxon>
    </lineage>
</organism>
<gene>
    <name evidence="1" type="ORF">NC653_025052</name>
</gene>
<sequence>MAEDILQRLPVVLAKTQADDMKLQINAVIKRLDQLQDLGEARENEEDVRIWKGTSASDVICSAVRVGEARQGGEGEPAQMGFKAAVPFVGMTMAECAQVGIMTFSKAAMSIGMSNFVSPLL</sequence>
<keyword evidence="2" id="KW-1185">Reference proteome</keyword>